<feature type="modified residue" description="4-aspartylphosphate" evidence="2">
    <location>
        <position position="61"/>
    </location>
</feature>
<dbReference type="GO" id="GO:0000160">
    <property type="term" value="P:phosphorelay signal transduction system"/>
    <property type="evidence" value="ECO:0007669"/>
    <property type="project" value="InterPro"/>
</dbReference>
<dbReference type="RefSeq" id="WP_077120929.1">
    <property type="nucleotide sequence ID" value="NZ_CP192781.1"/>
</dbReference>
<sequence length="125" mass="13863">MGQRNAYARQVVLVVEDDPLLRMMAVDLVEDAGFDAVEACGADEAMEILDSRPDIDVLFTDIDMPGSMNGVGLANWAYRAHTPLGIVLTSGHQNPSEDVLPERSVFFRKPYDFTKVVDTLRMMTV</sequence>
<evidence type="ECO:0000313" key="6">
    <source>
        <dbReference type="Proteomes" id="UP000187891"/>
    </source>
</evidence>
<dbReference type="InterPro" id="IPR050595">
    <property type="entry name" value="Bact_response_regulator"/>
</dbReference>
<name>A0A1R3TSY7_9HYPH</name>
<reference evidence="4" key="3">
    <citation type="journal article" date="2023" name="Phytobiomes J">
        <title>Deciphering the key players within the bacterial microbiota associated with aerial crown gall tumors on rhododendron: Insights into the gallobiome.</title>
        <authorList>
            <person name="Kuzmanovic N."/>
            <person name="Nesme J."/>
            <person name="Wolf J."/>
            <person name="Neumann-Schaal M."/>
            <person name="Petersen J."/>
            <person name="Fernandez-Gnecco G."/>
            <person name="Sproeer C."/>
            <person name="Bunk B."/>
            <person name="Overmann J."/>
            <person name="Sorensen S.J."/>
            <person name="Idczak E."/>
            <person name="Smalla K."/>
        </authorList>
    </citation>
    <scope>NUCLEOTIDE SEQUENCE</scope>
    <source>
        <strain evidence="4">Rho-11.1</strain>
    </source>
</reference>
<dbReference type="Proteomes" id="UP000187891">
    <property type="component" value="Unassembled WGS sequence"/>
</dbReference>
<dbReference type="InterPro" id="IPR011006">
    <property type="entry name" value="CheY-like_superfamily"/>
</dbReference>
<evidence type="ECO:0000313" key="4">
    <source>
        <dbReference type="EMBL" id="MDX8300811.1"/>
    </source>
</evidence>
<evidence type="ECO:0000313" key="5">
    <source>
        <dbReference type="EMBL" id="SCX28092.1"/>
    </source>
</evidence>
<organism evidence="5 6">
    <name type="scientific">Agrobacterium rosae</name>
    <dbReference type="NCBI Taxonomy" id="1972867"/>
    <lineage>
        <taxon>Bacteria</taxon>
        <taxon>Pseudomonadati</taxon>
        <taxon>Pseudomonadota</taxon>
        <taxon>Alphaproteobacteria</taxon>
        <taxon>Hyphomicrobiales</taxon>
        <taxon>Rhizobiaceae</taxon>
        <taxon>Rhizobium/Agrobacterium group</taxon>
        <taxon>Agrobacterium</taxon>
    </lineage>
</organism>
<dbReference type="SUPFAM" id="SSF52172">
    <property type="entry name" value="CheY-like"/>
    <property type="match status" value="1"/>
</dbReference>
<evidence type="ECO:0000259" key="3">
    <source>
        <dbReference type="PROSITE" id="PS50110"/>
    </source>
</evidence>
<dbReference type="AlphaFoldDB" id="A0A1R3TSY7"/>
<feature type="domain" description="Response regulatory" evidence="3">
    <location>
        <begin position="11"/>
        <end position="124"/>
    </location>
</feature>
<dbReference type="SMART" id="SM00448">
    <property type="entry name" value="REC"/>
    <property type="match status" value="1"/>
</dbReference>
<keyword evidence="1 2" id="KW-0597">Phosphoprotein</keyword>
<protein>
    <submittedName>
        <fullName evidence="5">Blue-light-activated protein</fullName>
    </submittedName>
    <submittedName>
        <fullName evidence="4">Response regulator</fullName>
    </submittedName>
</protein>
<evidence type="ECO:0000256" key="2">
    <source>
        <dbReference type="PROSITE-ProRule" id="PRU00169"/>
    </source>
</evidence>
<evidence type="ECO:0000256" key="1">
    <source>
        <dbReference type="ARBA" id="ARBA00022553"/>
    </source>
</evidence>
<dbReference type="Pfam" id="PF00072">
    <property type="entry name" value="Response_reg"/>
    <property type="match status" value="1"/>
</dbReference>
<dbReference type="PROSITE" id="PS50110">
    <property type="entry name" value="RESPONSE_REGULATORY"/>
    <property type="match status" value="1"/>
</dbReference>
<dbReference type="STRING" id="1907666.DSM25559_3120"/>
<dbReference type="InterPro" id="IPR001789">
    <property type="entry name" value="Sig_transdc_resp-reg_receiver"/>
</dbReference>
<dbReference type="EMBL" id="FMUE01000007">
    <property type="protein sequence ID" value="SCX28092.1"/>
    <property type="molecule type" value="Genomic_DNA"/>
</dbReference>
<dbReference type="PANTHER" id="PTHR44591:SF18">
    <property type="entry name" value="REGULATORY PROTEIN"/>
    <property type="match status" value="1"/>
</dbReference>
<reference evidence="5" key="1">
    <citation type="submission" date="2016-10" db="EMBL/GenBank/DDBJ databases">
        <authorList>
            <person name="de Groot N.N."/>
        </authorList>
    </citation>
    <scope>NUCLEOTIDE SEQUENCE [LARGE SCALE GENOMIC DNA]</scope>
    <source>
        <strain evidence="5">DSM25559</strain>
    </source>
</reference>
<reference evidence="6" key="2">
    <citation type="submission" date="2016-10" db="EMBL/GenBank/DDBJ databases">
        <authorList>
            <person name="Wibberg D."/>
        </authorList>
    </citation>
    <scope>NUCLEOTIDE SEQUENCE [LARGE SCALE GENOMIC DNA]</scope>
</reference>
<proteinExistence type="predicted"/>
<dbReference type="Gene3D" id="3.40.50.2300">
    <property type="match status" value="1"/>
</dbReference>
<accession>A0A1R3TSY7</accession>
<dbReference type="EMBL" id="JAVRAF010000001">
    <property type="protein sequence ID" value="MDX8300811.1"/>
    <property type="molecule type" value="Genomic_DNA"/>
</dbReference>
<gene>
    <name evidence="5" type="ORF">DSM25559_3120</name>
    <name evidence="4" type="ORF">RMR22_01010</name>
</gene>
<dbReference type="PANTHER" id="PTHR44591">
    <property type="entry name" value="STRESS RESPONSE REGULATOR PROTEIN 1"/>
    <property type="match status" value="1"/>
</dbReference>